<dbReference type="AlphaFoldDB" id="A0A080VJ50"/>
<dbReference type="GeneID" id="94691972"/>
<dbReference type="Proteomes" id="UP000284767">
    <property type="component" value="Unassembled WGS sequence"/>
</dbReference>
<keyword evidence="1" id="KW-0808">Transferase</keyword>
<protein>
    <submittedName>
        <fullName evidence="1">Receptor protein-tyrosine kinase</fullName>
    </submittedName>
</protein>
<keyword evidence="1" id="KW-0675">Receptor</keyword>
<evidence type="ECO:0000313" key="1">
    <source>
        <dbReference type="EMBL" id="RPM16909.1"/>
    </source>
</evidence>
<name>A0A080VJ50_PSEAI</name>
<proteinExistence type="predicted"/>
<keyword evidence="1" id="KW-0418">Kinase</keyword>
<reference evidence="1 2" key="2">
    <citation type="submission" date="2019-01" db="EMBL/GenBank/DDBJ databases">
        <title>The Pseudomonas aeruginosa pan-genome provides new insights on its population structure, horizontal gene transfer and pathogenicity.</title>
        <authorList>
            <person name="Freschi L."/>
            <person name="Vincent A.T."/>
            <person name="Jeukens J."/>
            <person name="Emond-Rheault J.-G."/>
            <person name="Kukavica-Ibrulj I."/>
            <person name="Dupont M.-J."/>
            <person name="Charette S.J."/>
            <person name="Boyle B."/>
            <person name="Levesque R.C."/>
        </authorList>
    </citation>
    <scope>NUCLEOTIDE SEQUENCE [LARGE SCALE GENOMIC DNA]</scope>
    <source>
        <strain evidence="1 2">PA-W36</strain>
    </source>
</reference>
<comment type="caution">
    <text evidence="1">The sequence shown here is derived from an EMBL/GenBank/DDBJ whole genome shotgun (WGS) entry which is preliminary data.</text>
</comment>
<organism evidence="1 2">
    <name type="scientific">Pseudomonas aeruginosa</name>
    <dbReference type="NCBI Taxonomy" id="287"/>
    <lineage>
        <taxon>Bacteria</taxon>
        <taxon>Pseudomonadati</taxon>
        <taxon>Pseudomonadota</taxon>
        <taxon>Gammaproteobacteria</taxon>
        <taxon>Pseudomonadales</taxon>
        <taxon>Pseudomonadaceae</taxon>
        <taxon>Pseudomonas</taxon>
    </lineage>
</organism>
<keyword evidence="1" id="KW-0829">Tyrosine-protein kinase</keyword>
<dbReference type="RefSeq" id="WP_003454930.1">
    <property type="nucleotide sequence ID" value="NZ_CAADKB010000342.1"/>
</dbReference>
<reference evidence="1 2" key="1">
    <citation type="submission" date="2017-08" db="EMBL/GenBank/DDBJ databases">
        <authorList>
            <person name="Feschi L."/>
            <person name="Jeukens J."/>
            <person name="Emond-Rheault J.-G."/>
            <person name="Kukavica-Ibrulj I."/>
            <person name="Boyle B."/>
            <person name="Levesque R.C."/>
        </authorList>
    </citation>
    <scope>NUCLEOTIDE SEQUENCE [LARGE SCALE GENOMIC DNA]</scope>
    <source>
        <strain evidence="1 2">PA-W36</strain>
    </source>
</reference>
<dbReference type="eggNOG" id="ENOG502Z7W7">
    <property type="taxonomic scope" value="Bacteria"/>
</dbReference>
<evidence type="ECO:0000313" key="2">
    <source>
        <dbReference type="Proteomes" id="UP000284767"/>
    </source>
</evidence>
<dbReference type="EMBL" id="NSNE01000006">
    <property type="protein sequence ID" value="RPM16909.1"/>
    <property type="molecule type" value="Genomic_DNA"/>
</dbReference>
<gene>
    <name evidence="1" type="ORF">IPC1295_12100</name>
</gene>
<sequence length="252" mass="27961">MPKSSSHAFGAKTYYRPIEAAVRWCGLLRFEQRILEALEQRAMPEPGEFPRWPLLRLYAERIFDALTHGELPGGKAGIVLDSQRPALDDPELTVRHVDLKAWMSQFYPGDRPGFLFDGIERAVHPAVSVDTLNILLADREAAKSQLAELALVHETLRTAHEALAKEHATRAANDEQAREPGLRSETTYLNIIGGLLTLLLGNSPSGAAYSSFRSMDAVVSALIAHHEGRPGLSERTLWSKLAQARRHLEASR</sequence>
<accession>A0A080VJ50</accession>
<dbReference type="GO" id="GO:0004713">
    <property type="term" value="F:protein tyrosine kinase activity"/>
    <property type="evidence" value="ECO:0007669"/>
    <property type="project" value="UniProtKB-KW"/>
</dbReference>